<protein>
    <recommendedName>
        <fullName evidence="4">Ilp is an apoptosis inhibitor</fullName>
    </recommendedName>
</protein>
<dbReference type="HOGENOM" id="CLU_079969_0_0_1"/>
<reference evidence="3" key="1">
    <citation type="submission" date="2012-06" db="EMBL/GenBank/DDBJ databases">
        <title>The genome sequence of Coniosporium apollinis CBS 100218.</title>
        <authorList>
            <consortium name="The Broad Institute Genome Sequencing Platform"/>
            <person name="Cuomo C."/>
            <person name="Gorbushina A."/>
            <person name="Noack S."/>
            <person name="Walker B."/>
            <person name="Young S.K."/>
            <person name="Zeng Q."/>
            <person name="Gargeya S."/>
            <person name="Fitzgerald M."/>
            <person name="Haas B."/>
            <person name="Abouelleil A."/>
            <person name="Alvarado L."/>
            <person name="Arachchi H.M."/>
            <person name="Berlin A.M."/>
            <person name="Chapman S.B."/>
            <person name="Goldberg J."/>
            <person name="Griggs A."/>
            <person name="Gujja S."/>
            <person name="Hansen M."/>
            <person name="Howarth C."/>
            <person name="Imamovic A."/>
            <person name="Larimer J."/>
            <person name="McCowan C."/>
            <person name="Montmayeur A."/>
            <person name="Murphy C."/>
            <person name="Neiman D."/>
            <person name="Pearson M."/>
            <person name="Priest M."/>
            <person name="Roberts A."/>
            <person name="Saif S."/>
            <person name="Shea T."/>
            <person name="Sisk P."/>
            <person name="Sykes S."/>
            <person name="Wortman J."/>
            <person name="Nusbaum C."/>
            <person name="Birren B."/>
        </authorList>
    </citation>
    <scope>NUCLEOTIDE SEQUENCE [LARGE SCALE GENOMIC DNA]</scope>
    <source>
        <strain evidence="3">CBS 100218</strain>
    </source>
</reference>
<dbReference type="PANTHER" id="PTHR42087">
    <property type="entry name" value="ILP IS AN APOPTOSIS INHIBITOR"/>
    <property type="match status" value="1"/>
</dbReference>
<feature type="region of interest" description="Disordered" evidence="1">
    <location>
        <begin position="228"/>
        <end position="247"/>
    </location>
</feature>
<dbReference type="OrthoDB" id="5335812at2759"/>
<sequence>MAYSGFTNGYPPASSSRMPFGSLDGNSDAPPSGMTGDPQFDIFEWHPAYQSCQRFFLDHAQHDGSVQAVCALVNICLPFQWSPQPLYSASGTPPHAAGPGAFGLAYPRHSAVPNARQGMINWVSLVPFIRRLVVTGFDKEGILHGFFGDDWRKGIGPIQECERRNYLFAAKSAGWAKVKYQYDMSPHETVPFLRPLQNVQLAEIEGAEKNWSQWLAMEDWMVGPRAPDLLGDLPDGVPEQRERPQRD</sequence>
<dbReference type="OMA" id="FEWYPHY"/>
<dbReference type="STRING" id="1168221.R7YLW8"/>
<evidence type="ECO:0000313" key="3">
    <source>
        <dbReference type="Proteomes" id="UP000016924"/>
    </source>
</evidence>
<keyword evidence="3" id="KW-1185">Reference proteome</keyword>
<feature type="compositionally biased region" description="Basic and acidic residues" evidence="1">
    <location>
        <begin position="238"/>
        <end position="247"/>
    </location>
</feature>
<dbReference type="eggNOG" id="ENOG502S2F8">
    <property type="taxonomic scope" value="Eukaryota"/>
</dbReference>
<dbReference type="AlphaFoldDB" id="R7YLW8"/>
<dbReference type="Proteomes" id="UP000016924">
    <property type="component" value="Unassembled WGS sequence"/>
</dbReference>
<dbReference type="GeneID" id="19899448"/>
<dbReference type="PANTHER" id="PTHR42087:SF1">
    <property type="entry name" value="ILP IS AN APOPTOSIS INHIBITOR"/>
    <property type="match status" value="1"/>
</dbReference>
<evidence type="ECO:0000313" key="2">
    <source>
        <dbReference type="EMBL" id="EON62912.1"/>
    </source>
</evidence>
<dbReference type="InterPro" id="IPR053267">
    <property type="entry name" value="Verrucosidin_biosynth-assoc"/>
</dbReference>
<evidence type="ECO:0000256" key="1">
    <source>
        <dbReference type="SAM" id="MobiDB-lite"/>
    </source>
</evidence>
<accession>R7YLW8</accession>
<evidence type="ECO:0008006" key="4">
    <source>
        <dbReference type="Google" id="ProtNLM"/>
    </source>
</evidence>
<organism evidence="2 3">
    <name type="scientific">Coniosporium apollinis (strain CBS 100218)</name>
    <name type="common">Rock-inhabiting black yeast</name>
    <dbReference type="NCBI Taxonomy" id="1168221"/>
    <lineage>
        <taxon>Eukaryota</taxon>
        <taxon>Fungi</taxon>
        <taxon>Dikarya</taxon>
        <taxon>Ascomycota</taxon>
        <taxon>Pezizomycotina</taxon>
        <taxon>Dothideomycetes</taxon>
        <taxon>Dothideomycetes incertae sedis</taxon>
        <taxon>Coniosporium</taxon>
    </lineage>
</organism>
<feature type="region of interest" description="Disordered" evidence="1">
    <location>
        <begin position="17"/>
        <end position="36"/>
    </location>
</feature>
<dbReference type="EMBL" id="JH767560">
    <property type="protein sequence ID" value="EON62912.1"/>
    <property type="molecule type" value="Genomic_DNA"/>
</dbReference>
<name>R7YLW8_CONA1</name>
<gene>
    <name evidence="2" type="ORF">W97_02137</name>
</gene>
<proteinExistence type="predicted"/>
<dbReference type="RefSeq" id="XP_007778229.1">
    <property type="nucleotide sequence ID" value="XM_007780039.1"/>
</dbReference>